<reference evidence="1 2" key="1">
    <citation type="journal article" date="2020" name="Microb. Genom.">
        <title>Genetic diversity of clinical and environmental Mucorales isolates obtained from an investigation of mucormycosis cases among solid organ transplant recipients.</title>
        <authorList>
            <person name="Nguyen M.H."/>
            <person name="Kaul D."/>
            <person name="Muto C."/>
            <person name="Cheng S.J."/>
            <person name="Richter R.A."/>
            <person name="Bruno V.M."/>
            <person name="Liu G."/>
            <person name="Beyhan S."/>
            <person name="Sundermann A.J."/>
            <person name="Mounaud S."/>
            <person name="Pasculle A.W."/>
            <person name="Nierman W.C."/>
            <person name="Driscoll E."/>
            <person name="Cumbie R."/>
            <person name="Clancy C.J."/>
            <person name="Dupont C.L."/>
        </authorList>
    </citation>
    <scope>NUCLEOTIDE SEQUENCE [LARGE SCALE GENOMIC DNA]</scope>
    <source>
        <strain evidence="1 2">GL24</strain>
    </source>
</reference>
<sequence length="195" mass="21014">MLIGGCSIRADHVVGDAILTGDRALGDRHHPEQLQRQLGRFDGPHRLRHRYGRPRHGDAHLVAAHRLNRPGLGDAAGQRGVDRLAGRGGLRHPVQHQRTGRGAADTAAHAAPRPIRIGHPDDVPDRDAQRVQAHGEGHRLRLQVLAVEDVVAHALGLTAAVAAERGHAGFCRPKSSGAAHDTWATVWRALRPVPS</sequence>
<gene>
    <name evidence="1" type="ORF">G6F50_015125</name>
</gene>
<accession>A0A9P6Y0G3</accession>
<evidence type="ECO:0000313" key="1">
    <source>
        <dbReference type="EMBL" id="KAG1536213.1"/>
    </source>
</evidence>
<protein>
    <submittedName>
        <fullName evidence="1">Uncharacterized protein</fullName>
    </submittedName>
</protein>
<dbReference type="EMBL" id="JAANIU010007975">
    <property type="protein sequence ID" value="KAG1536213.1"/>
    <property type="molecule type" value="Genomic_DNA"/>
</dbReference>
<name>A0A9P6Y0G3_9FUNG</name>
<comment type="caution">
    <text evidence="1">The sequence shown here is derived from an EMBL/GenBank/DDBJ whole genome shotgun (WGS) entry which is preliminary data.</text>
</comment>
<organism evidence="1 2">
    <name type="scientific">Rhizopus delemar</name>
    <dbReference type="NCBI Taxonomy" id="936053"/>
    <lineage>
        <taxon>Eukaryota</taxon>
        <taxon>Fungi</taxon>
        <taxon>Fungi incertae sedis</taxon>
        <taxon>Mucoromycota</taxon>
        <taxon>Mucoromycotina</taxon>
        <taxon>Mucoromycetes</taxon>
        <taxon>Mucorales</taxon>
        <taxon>Mucorineae</taxon>
        <taxon>Rhizopodaceae</taxon>
        <taxon>Rhizopus</taxon>
    </lineage>
</organism>
<dbReference type="Proteomes" id="UP000740926">
    <property type="component" value="Unassembled WGS sequence"/>
</dbReference>
<dbReference type="AlphaFoldDB" id="A0A9P6Y0G3"/>
<keyword evidence="2" id="KW-1185">Reference proteome</keyword>
<proteinExistence type="predicted"/>
<evidence type="ECO:0000313" key="2">
    <source>
        <dbReference type="Proteomes" id="UP000740926"/>
    </source>
</evidence>